<organism evidence="1 2">
    <name type="scientific">Octadecabacter dasysiphoniae</name>
    <dbReference type="NCBI Taxonomy" id="2909341"/>
    <lineage>
        <taxon>Bacteria</taxon>
        <taxon>Pseudomonadati</taxon>
        <taxon>Pseudomonadota</taxon>
        <taxon>Alphaproteobacteria</taxon>
        <taxon>Rhodobacterales</taxon>
        <taxon>Roseobacteraceae</taxon>
        <taxon>Octadecabacter</taxon>
    </lineage>
</organism>
<proteinExistence type="predicted"/>
<reference evidence="1 2" key="1">
    <citation type="submission" date="2022-01" db="EMBL/GenBank/DDBJ databases">
        <title>Octadecabacter sp. nov., isolated from a marine alga.</title>
        <authorList>
            <person name="Jin M.S."/>
            <person name="Kim H.M."/>
            <person name="Han D.M."/>
            <person name="Jung J.J."/>
            <person name="Jeon C.O."/>
        </authorList>
    </citation>
    <scope>NUCLEOTIDE SEQUENCE [LARGE SCALE GENOMIC DNA]</scope>
    <source>
        <strain evidence="1 2">G9-8</strain>
    </source>
</reference>
<evidence type="ECO:0000313" key="2">
    <source>
        <dbReference type="Proteomes" id="UP001200557"/>
    </source>
</evidence>
<dbReference type="Proteomes" id="UP001200557">
    <property type="component" value="Unassembled WGS sequence"/>
</dbReference>
<dbReference type="EMBL" id="JAKGAQ010000001">
    <property type="protein sequence ID" value="MCF2870300.1"/>
    <property type="molecule type" value="Genomic_DNA"/>
</dbReference>
<keyword evidence="2" id="KW-1185">Reference proteome</keyword>
<gene>
    <name evidence="1" type="ORF">L0664_04400</name>
</gene>
<protein>
    <submittedName>
        <fullName evidence="1">Uncharacterized protein</fullName>
    </submittedName>
</protein>
<dbReference type="RefSeq" id="WP_235224405.1">
    <property type="nucleotide sequence ID" value="NZ_JAKGAQ010000001.1"/>
</dbReference>
<name>A0ABS9CV67_9RHOB</name>
<sequence length="62" mass="6920">MTGMPMTSDSHRRKVMSLRLSTRMHVDARQVAISRAVLETLQNPVVARAVARGLRFDALDKA</sequence>
<evidence type="ECO:0000313" key="1">
    <source>
        <dbReference type="EMBL" id="MCF2870300.1"/>
    </source>
</evidence>
<comment type="caution">
    <text evidence="1">The sequence shown here is derived from an EMBL/GenBank/DDBJ whole genome shotgun (WGS) entry which is preliminary data.</text>
</comment>
<accession>A0ABS9CV67</accession>